<dbReference type="Gene3D" id="1.20.5.2950">
    <property type="match status" value="1"/>
</dbReference>
<dbReference type="RefSeq" id="WP_092436619.1">
    <property type="nucleotide sequence ID" value="NZ_FMYP01000013.1"/>
</dbReference>
<name>A0A1G6HW45_9BACT</name>
<dbReference type="Proteomes" id="UP000199452">
    <property type="component" value="Unassembled WGS sequence"/>
</dbReference>
<protein>
    <submittedName>
        <fullName evidence="2">V/A-type H+-transporting ATPase subunit E</fullName>
    </submittedName>
</protein>
<reference evidence="2 3" key="1">
    <citation type="submission" date="2016-09" db="EMBL/GenBank/DDBJ databases">
        <authorList>
            <person name="Capua I."/>
            <person name="De Benedictis P."/>
            <person name="Joannis T."/>
            <person name="Lombin L.H."/>
            <person name="Cattoli G."/>
        </authorList>
    </citation>
    <scope>NUCLEOTIDE SEQUENCE [LARGE SCALE GENOMIC DNA]</scope>
    <source>
        <strain evidence="2 3">A7P-90m</strain>
    </source>
</reference>
<keyword evidence="3" id="KW-1185">Reference proteome</keyword>
<evidence type="ECO:0000313" key="2">
    <source>
        <dbReference type="EMBL" id="SDB98358.1"/>
    </source>
</evidence>
<dbReference type="AlphaFoldDB" id="A0A1G6HW45"/>
<feature type="coiled-coil region" evidence="1">
    <location>
        <begin position="21"/>
        <end position="63"/>
    </location>
</feature>
<gene>
    <name evidence="2" type="ORF">SAMN05216323_101349</name>
</gene>
<accession>A0A1G6HW45</accession>
<evidence type="ECO:0000313" key="3">
    <source>
        <dbReference type="Proteomes" id="UP000199452"/>
    </source>
</evidence>
<organism evidence="2 3">
    <name type="scientific">Williamwhitmania taraxaci</name>
    <dbReference type="NCBI Taxonomy" id="1640674"/>
    <lineage>
        <taxon>Bacteria</taxon>
        <taxon>Pseudomonadati</taxon>
        <taxon>Bacteroidota</taxon>
        <taxon>Bacteroidia</taxon>
        <taxon>Bacteroidales</taxon>
        <taxon>Williamwhitmaniaceae</taxon>
        <taxon>Williamwhitmania</taxon>
    </lineage>
</organism>
<sequence length="205" mass="22815">MQNKLHELTEKIYNEGVNKGAQEAEHIIAKAKEDARLILNNARKDADLLIAKANKDSEELRKNSESEIRLAGKQTLNALKQQITSLIETSIVNPPMKEAINEVAFIKQIIDTAIAAWNPQKNNTVDLTILLPKDMESKLQSMFVNSTGEILHAGVELIFDDSFSAGFKIGPKGAGYLISFTDSDFENLFKAYIRPRLVELLFGGK</sequence>
<keyword evidence="1" id="KW-0175">Coiled coil</keyword>
<dbReference type="EMBL" id="FMYP01000013">
    <property type="protein sequence ID" value="SDB98358.1"/>
    <property type="molecule type" value="Genomic_DNA"/>
</dbReference>
<dbReference type="OrthoDB" id="1093377at2"/>
<proteinExistence type="predicted"/>
<dbReference type="STRING" id="1640674.SAMN05216323_101349"/>
<evidence type="ECO:0000256" key="1">
    <source>
        <dbReference type="SAM" id="Coils"/>
    </source>
</evidence>